<dbReference type="EMBL" id="CP001085">
    <property type="protein sequence ID" value="ADD79485.1"/>
    <property type="molecule type" value="Genomic_DNA"/>
</dbReference>
<organism evidence="10 11">
    <name type="scientific">Riesia pediculicola (strain USDA)</name>
    <dbReference type="NCBI Taxonomy" id="515618"/>
    <lineage>
        <taxon>Bacteria</taxon>
        <taxon>Pseudomonadati</taxon>
        <taxon>Pseudomonadota</taxon>
        <taxon>Gammaproteobacteria</taxon>
        <taxon>Enterobacterales</taxon>
        <taxon>Enterobacteriaceae</taxon>
        <taxon>Candidatus Riesia</taxon>
    </lineage>
</organism>
<dbReference type="InterPro" id="IPR027417">
    <property type="entry name" value="P-loop_NTPase"/>
</dbReference>
<dbReference type="InterPro" id="IPR000178">
    <property type="entry name" value="TF_IF2_bacterial-like"/>
</dbReference>
<dbReference type="PROSITE" id="PS51722">
    <property type="entry name" value="G_TR_2"/>
    <property type="match status" value="1"/>
</dbReference>
<dbReference type="NCBIfam" id="TIGR00487">
    <property type="entry name" value="IF-2"/>
    <property type="match status" value="1"/>
</dbReference>
<comment type="similarity">
    <text evidence="1 8">Belongs to the TRAFAC class translation factor GTPase superfamily. Classic translation factor GTPase family. IF-2 subfamily.</text>
</comment>
<evidence type="ECO:0000256" key="5">
    <source>
        <dbReference type="ARBA" id="ARBA00022917"/>
    </source>
</evidence>
<name>D4G865_RIEPU</name>
<dbReference type="PANTHER" id="PTHR43381">
    <property type="entry name" value="TRANSLATION INITIATION FACTOR IF-2-RELATED"/>
    <property type="match status" value="1"/>
</dbReference>
<keyword evidence="6" id="KW-0342">GTP-binding</keyword>
<dbReference type="SUPFAM" id="SSF52540">
    <property type="entry name" value="P-loop containing nucleoside triphosphate hydrolases"/>
    <property type="match status" value="1"/>
</dbReference>
<dbReference type="InterPro" id="IPR044145">
    <property type="entry name" value="IF2_II"/>
</dbReference>
<evidence type="ECO:0000256" key="6">
    <source>
        <dbReference type="ARBA" id="ARBA00023134"/>
    </source>
</evidence>
<dbReference type="Gene3D" id="3.40.50.300">
    <property type="entry name" value="P-loop containing nucleotide triphosphate hydrolases"/>
    <property type="match status" value="1"/>
</dbReference>
<dbReference type="Pfam" id="PF22042">
    <property type="entry name" value="EF-G_D2"/>
    <property type="match status" value="1"/>
</dbReference>
<evidence type="ECO:0000256" key="3">
    <source>
        <dbReference type="ARBA" id="ARBA00022540"/>
    </source>
</evidence>
<dbReference type="GO" id="GO:0003743">
    <property type="term" value="F:translation initiation factor activity"/>
    <property type="evidence" value="ECO:0007669"/>
    <property type="project" value="UniProtKB-UniRule"/>
</dbReference>
<dbReference type="STRING" id="515618.RIEPE_0268"/>
<protein>
    <recommendedName>
        <fullName evidence="2 7">Translation initiation factor IF-2</fullName>
    </recommendedName>
</protein>
<dbReference type="InterPro" id="IPR053905">
    <property type="entry name" value="EF-G-like_DII"/>
</dbReference>
<dbReference type="KEGG" id="rip:RIEPE_0268"/>
<dbReference type="FunFam" id="3.40.50.300:FF:000019">
    <property type="entry name" value="Translation initiation factor IF-2"/>
    <property type="match status" value="1"/>
</dbReference>
<gene>
    <name evidence="10" type="primary">infB</name>
    <name evidence="10" type="ordered locus">RIEPE_0268</name>
</gene>
<evidence type="ECO:0000256" key="7">
    <source>
        <dbReference type="NCBIfam" id="TIGR00487"/>
    </source>
</evidence>
<dbReference type="PANTHER" id="PTHR43381:SF5">
    <property type="entry name" value="TR-TYPE G DOMAIN-CONTAINING PROTEIN"/>
    <property type="match status" value="1"/>
</dbReference>
<dbReference type="FunFam" id="3.40.50.10050:FF:000001">
    <property type="entry name" value="Translation initiation factor IF-2"/>
    <property type="match status" value="1"/>
</dbReference>
<keyword evidence="5 8" id="KW-0648">Protein biosynthesis</keyword>
<dbReference type="Proteomes" id="UP000001700">
    <property type="component" value="Chromosome"/>
</dbReference>
<dbReference type="PRINTS" id="PR00315">
    <property type="entry name" value="ELONGATNFCT"/>
</dbReference>
<evidence type="ECO:0000256" key="8">
    <source>
        <dbReference type="RuleBase" id="RU000644"/>
    </source>
</evidence>
<dbReference type="FunFam" id="2.40.30.10:FF:000008">
    <property type="entry name" value="Translation initiation factor IF-2"/>
    <property type="match status" value="1"/>
</dbReference>
<dbReference type="InterPro" id="IPR000795">
    <property type="entry name" value="T_Tr_GTP-bd_dom"/>
</dbReference>
<dbReference type="FunFam" id="2.40.30.10:FF:000007">
    <property type="entry name" value="Translation initiation factor IF-2"/>
    <property type="match status" value="1"/>
</dbReference>
<sequence>MQIDQNERDIEFEIVRYRDYMLRKYKGILKSRPPIVSVVGHIDHGKTSLLDKICSTEISSKEIGGITQKINAYYFQINDDQKKSSITFLDTPGHSAFYKMRLRGINITDIVLLVIAMDDGIMSQTIESIQYAKSFKIPIIVAVNKIDIKKNYDKDIENHILQYGVQSERLGGENQFIYVSAKTGEGVHELLDAILIQSEMMELKALQNCPAKGIVIESHLDNRRGPIANIIVKEGTLRKGDVILCGFEYGRVKDIRDLNGKNVEDAFPSLPVQILGLSDVPLAGDDLIVLQDEKKAKDFALLRKNKFREIKLDNQKKCFEKENEGAFLKGDEKIISLNIILKTDTQGILDTIQNSLEERNRSLRLKKTHSQVKIVEKGVGRINNNDIILAITSKSIIFGFNVQIDHSSKNLLKKKFVDIRNHSIIYELLKEIDMEMNKIERKSFNDKIQIGKLYVKNIFKSSKDRGVIVGCMVSSGKIRKDSIISIFRDKKVIFRNIQIDSLKRFQNNVLEVREGVECGIKIKSFVNLQIGDKIIVFE</sequence>
<dbReference type="AlphaFoldDB" id="D4G865"/>
<reference evidence="10" key="1">
    <citation type="submission" date="2008-05" db="EMBL/GenBank/DDBJ databases">
        <title>Genome sequence of Riesia pediculicola USDA.</title>
        <authorList>
            <person name="Kirkness E.F."/>
        </authorList>
    </citation>
    <scope>NUCLEOTIDE SEQUENCE [LARGE SCALE GENOMIC DNA]</scope>
    <source>
        <strain evidence="10">USDA</strain>
    </source>
</reference>
<dbReference type="InterPro" id="IPR023115">
    <property type="entry name" value="TIF_IF2_dom3"/>
</dbReference>
<dbReference type="GO" id="GO:0003924">
    <property type="term" value="F:GTPase activity"/>
    <property type="evidence" value="ECO:0007669"/>
    <property type="project" value="InterPro"/>
</dbReference>
<dbReference type="Pfam" id="PF11987">
    <property type="entry name" value="IF-2"/>
    <property type="match status" value="1"/>
</dbReference>
<evidence type="ECO:0000259" key="9">
    <source>
        <dbReference type="PROSITE" id="PS51722"/>
    </source>
</evidence>
<dbReference type="SUPFAM" id="SSF52156">
    <property type="entry name" value="Initiation factor IF2/eIF5b, domain 3"/>
    <property type="match status" value="1"/>
</dbReference>
<dbReference type="NCBIfam" id="TIGR00231">
    <property type="entry name" value="small_GTP"/>
    <property type="match status" value="1"/>
</dbReference>
<dbReference type="InterPro" id="IPR015760">
    <property type="entry name" value="TIF_IF2"/>
</dbReference>
<dbReference type="InterPro" id="IPR009000">
    <property type="entry name" value="Transl_B-barrel_sf"/>
</dbReference>
<dbReference type="CDD" id="cd03702">
    <property type="entry name" value="IF2_mtIF2_II"/>
    <property type="match status" value="1"/>
</dbReference>
<dbReference type="OrthoDB" id="9811804at2"/>
<accession>D4G865</accession>
<dbReference type="GO" id="GO:0005829">
    <property type="term" value="C:cytosol"/>
    <property type="evidence" value="ECO:0007669"/>
    <property type="project" value="TreeGrafter"/>
</dbReference>
<keyword evidence="4" id="KW-0547">Nucleotide-binding</keyword>
<evidence type="ECO:0000313" key="11">
    <source>
        <dbReference type="Proteomes" id="UP000001700"/>
    </source>
</evidence>
<evidence type="ECO:0000313" key="10">
    <source>
        <dbReference type="EMBL" id="ADD79485.1"/>
    </source>
</evidence>
<keyword evidence="11" id="KW-1185">Reference proteome</keyword>
<proteinExistence type="inferred from homology"/>
<dbReference type="HOGENOM" id="CLU_006301_5_2_6"/>
<dbReference type="Pfam" id="PF00009">
    <property type="entry name" value="GTP_EFTU"/>
    <property type="match status" value="1"/>
</dbReference>
<dbReference type="RefSeq" id="WP_013087475.1">
    <property type="nucleotide sequence ID" value="NC_014109.1"/>
</dbReference>
<dbReference type="GO" id="GO:0005525">
    <property type="term" value="F:GTP binding"/>
    <property type="evidence" value="ECO:0007669"/>
    <property type="project" value="UniProtKB-KW"/>
</dbReference>
<feature type="domain" description="Tr-type G" evidence="9">
    <location>
        <begin position="31"/>
        <end position="204"/>
    </location>
</feature>
<dbReference type="CDD" id="cd01887">
    <property type="entry name" value="IF2_eIF5B"/>
    <property type="match status" value="1"/>
</dbReference>
<evidence type="ECO:0000256" key="1">
    <source>
        <dbReference type="ARBA" id="ARBA00007733"/>
    </source>
</evidence>
<comment type="function">
    <text evidence="8">One of the essential components for the initiation of protein synthesis. Protects formylmethionyl-tRNA from spontaneous hydrolysis and promotes its binding to the 30S ribosomal subunits. Also involved in the hydrolysis of GTP during the formation of the 70S ribosomal complex.</text>
</comment>
<dbReference type="Gene3D" id="2.40.30.10">
    <property type="entry name" value="Translation factors"/>
    <property type="match status" value="2"/>
</dbReference>
<dbReference type="CDD" id="cd03692">
    <property type="entry name" value="mtIF2_IVc"/>
    <property type="match status" value="1"/>
</dbReference>
<dbReference type="eggNOG" id="COG0532">
    <property type="taxonomic scope" value="Bacteria"/>
</dbReference>
<dbReference type="SUPFAM" id="SSF50447">
    <property type="entry name" value="Translation proteins"/>
    <property type="match status" value="2"/>
</dbReference>
<dbReference type="InterPro" id="IPR036925">
    <property type="entry name" value="TIF_IF2_dom3_sf"/>
</dbReference>
<evidence type="ECO:0000256" key="2">
    <source>
        <dbReference type="ARBA" id="ARBA00020675"/>
    </source>
</evidence>
<keyword evidence="3 8" id="KW-0396">Initiation factor</keyword>
<evidence type="ECO:0000256" key="4">
    <source>
        <dbReference type="ARBA" id="ARBA00022741"/>
    </source>
</evidence>
<dbReference type="Gene3D" id="3.40.50.10050">
    <property type="entry name" value="Translation initiation factor IF- 2, domain 3"/>
    <property type="match status" value="1"/>
</dbReference>
<dbReference type="InterPro" id="IPR005225">
    <property type="entry name" value="Small_GTP-bd"/>
</dbReference>